<dbReference type="Pfam" id="PF19040">
    <property type="entry name" value="SGNH"/>
    <property type="match status" value="1"/>
</dbReference>
<feature type="transmembrane region" description="Helical" evidence="2">
    <location>
        <begin position="319"/>
        <end position="339"/>
    </location>
</feature>
<reference evidence="5" key="2">
    <citation type="journal article" date="2020" name="Microorganisms">
        <title>Osmotic Adaptation and Compatible Solute Biosynthesis of Phototrophic Bacteria as Revealed from Genome Analyses.</title>
        <authorList>
            <person name="Imhoff J.F."/>
            <person name="Rahn T."/>
            <person name="Kunzel S."/>
            <person name="Keller A."/>
            <person name="Neulinger S.C."/>
        </authorList>
    </citation>
    <scope>NUCLEOTIDE SEQUENCE</scope>
    <source>
        <strain evidence="5">IM 151</strain>
    </source>
</reference>
<comment type="caution">
    <text evidence="5">The sequence shown here is derived from an EMBL/GenBank/DDBJ whole genome shotgun (WGS) entry which is preliminary data.</text>
</comment>
<feature type="transmembrane region" description="Helical" evidence="2">
    <location>
        <begin position="287"/>
        <end position="307"/>
    </location>
</feature>
<evidence type="ECO:0000256" key="1">
    <source>
        <dbReference type="SAM" id="MobiDB-lite"/>
    </source>
</evidence>
<keyword evidence="2" id="KW-0472">Membrane</keyword>
<proteinExistence type="predicted"/>
<feature type="domain" description="Acyltransferase 3" evidence="3">
    <location>
        <begin position="26"/>
        <end position="340"/>
    </location>
</feature>
<evidence type="ECO:0000313" key="6">
    <source>
        <dbReference type="Proteomes" id="UP001041814"/>
    </source>
</evidence>
<feature type="region of interest" description="Disordered" evidence="1">
    <location>
        <begin position="1"/>
        <end position="20"/>
    </location>
</feature>
<keyword evidence="2" id="KW-0812">Transmembrane</keyword>
<dbReference type="InterPro" id="IPR043968">
    <property type="entry name" value="SGNH"/>
</dbReference>
<keyword evidence="2" id="KW-1133">Transmembrane helix</keyword>
<reference evidence="5" key="1">
    <citation type="submission" date="2017-08" db="EMBL/GenBank/DDBJ databases">
        <authorList>
            <person name="Imhoff J.F."/>
            <person name="Rahn T."/>
            <person name="Kuenzel S."/>
            <person name="Neulinger S.C."/>
        </authorList>
    </citation>
    <scope>NUCLEOTIDE SEQUENCE</scope>
    <source>
        <strain evidence="5">IM 151</strain>
    </source>
</reference>
<feature type="transmembrane region" description="Helical" evidence="2">
    <location>
        <begin position="208"/>
        <end position="231"/>
    </location>
</feature>
<feature type="domain" description="SGNH" evidence="4">
    <location>
        <begin position="424"/>
        <end position="665"/>
    </location>
</feature>
<evidence type="ECO:0000259" key="3">
    <source>
        <dbReference type="Pfam" id="PF01757"/>
    </source>
</evidence>
<feature type="transmembrane region" description="Helical" evidence="2">
    <location>
        <begin position="52"/>
        <end position="72"/>
    </location>
</feature>
<feature type="transmembrane region" description="Helical" evidence="2">
    <location>
        <begin position="93"/>
        <end position="112"/>
    </location>
</feature>
<organism evidence="5 6">
    <name type="scientific">Rubrivivax gelatinosus</name>
    <name type="common">Rhodocyclus gelatinosus</name>
    <name type="synonym">Rhodopseudomonas gelatinosa</name>
    <dbReference type="NCBI Taxonomy" id="28068"/>
    <lineage>
        <taxon>Bacteria</taxon>
        <taxon>Pseudomonadati</taxon>
        <taxon>Pseudomonadota</taxon>
        <taxon>Betaproteobacteria</taxon>
        <taxon>Burkholderiales</taxon>
        <taxon>Sphaerotilaceae</taxon>
        <taxon>Rubrivivax</taxon>
    </lineage>
</organism>
<dbReference type="Proteomes" id="UP001041814">
    <property type="component" value="Unassembled WGS sequence"/>
</dbReference>
<feature type="transmembrane region" description="Helical" evidence="2">
    <location>
        <begin position="156"/>
        <end position="176"/>
    </location>
</feature>
<dbReference type="InterPro" id="IPR002656">
    <property type="entry name" value="Acyl_transf_3_dom"/>
</dbReference>
<sequence length="687" mass="73302">MPARPPATRPGSGARGPRGNRHLFRADINGLRAVAVVAVVLYHFGVPGIAGGYVGVDVFFAISGYLMTQIAVTRLERGSPLVLAFYAARARRIVPALYVMLALLSLAGAAWLTPLELRQLGKQAIAAAGFFSNHVYAGEGGYFARAAHEKWLLHSWSLAVEWQFYLVFPLLAAALWRLGRQRALVAGLGVLLLVSFAASVLVTRSAPAAAYFLLPSRAWEMLAGSVAWFVAARIGTRAAPLLPALGLVLIAAAALSYTPQTPFPGVAALLPVAGACLVLVRPSPAGLLAAPPLQWLGTISYSLYLWHWPVVVAVRYAGLPLSAPAIVAMCVVALALAQASYRFVEQPTRHALQDAGLRRAATALVAAGGLTLAMPLAAYVTNGLPQRVPGQAAQVLPGNDGLHDSPWSYPQACSNFQLPLAGGQARSCRLGDGDGTLVWGDSHAEQLYPLLASFKDRGFRFATNAGCVPVRHLNRVAPGFDCDLYAEQFLRLALAPEVQHVVIAGSWLNALHGPELQAGGPPDVCHKPSPQAACEAFASPAAALAFMELQLREDLRTLTRAGKRVTLVLPFPVHQVDVPRYLARRQFHGQTLDYTLSSEAFDASATDARRMLERAAHDAGAQTLDPAAVLCASGACIYQHGGRALYRDSHHLVAEGAQLLRPSFERLFAEPPASTVARRPQEAKNPK</sequence>
<feature type="transmembrane region" description="Helical" evidence="2">
    <location>
        <begin position="360"/>
        <end position="380"/>
    </location>
</feature>
<keyword evidence="6" id="KW-1185">Reference proteome</keyword>
<gene>
    <name evidence="5" type="ORF">CKO43_22615</name>
</gene>
<evidence type="ECO:0000313" key="5">
    <source>
        <dbReference type="EMBL" id="MBK1715549.1"/>
    </source>
</evidence>
<dbReference type="PANTHER" id="PTHR23028">
    <property type="entry name" value="ACETYLTRANSFERASE"/>
    <property type="match status" value="1"/>
</dbReference>
<dbReference type="Pfam" id="PF01757">
    <property type="entry name" value="Acyl_transf_3"/>
    <property type="match status" value="1"/>
</dbReference>
<feature type="transmembrane region" description="Helical" evidence="2">
    <location>
        <begin position="238"/>
        <end position="257"/>
    </location>
</feature>
<feature type="transmembrane region" description="Helical" evidence="2">
    <location>
        <begin position="183"/>
        <end position="202"/>
    </location>
</feature>
<protein>
    <recommendedName>
        <fullName evidence="7">Acyltransferase</fullName>
    </recommendedName>
</protein>
<feature type="transmembrane region" description="Helical" evidence="2">
    <location>
        <begin position="263"/>
        <end position="280"/>
    </location>
</feature>
<evidence type="ECO:0000256" key="2">
    <source>
        <dbReference type="SAM" id="Phobius"/>
    </source>
</evidence>
<accession>A0ABS1E1U5</accession>
<feature type="transmembrane region" description="Helical" evidence="2">
    <location>
        <begin position="28"/>
        <end position="46"/>
    </location>
</feature>
<dbReference type="PANTHER" id="PTHR23028:SF53">
    <property type="entry name" value="ACYL_TRANSF_3 DOMAIN-CONTAINING PROTEIN"/>
    <property type="match status" value="1"/>
</dbReference>
<name>A0ABS1E1U5_RUBGE</name>
<dbReference type="EMBL" id="NRRU01000131">
    <property type="protein sequence ID" value="MBK1715549.1"/>
    <property type="molecule type" value="Genomic_DNA"/>
</dbReference>
<dbReference type="InterPro" id="IPR050879">
    <property type="entry name" value="Acyltransferase_3"/>
</dbReference>
<evidence type="ECO:0008006" key="7">
    <source>
        <dbReference type="Google" id="ProtNLM"/>
    </source>
</evidence>
<evidence type="ECO:0000259" key="4">
    <source>
        <dbReference type="Pfam" id="PF19040"/>
    </source>
</evidence>